<keyword evidence="2 11" id="KW-0240">DNA-directed RNA polymerase</keyword>
<dbReference type="PANTHER" id="PTHR10536">
    <property type="entry name" value="DNA PRIMASE SMALL SUBUNIT"/>
    <property type="match status" value="1"/>
</dbReference>
<comment type="function">
    <text evidence="13">RNA polymerase that catalyzes the synthesis of short RNA molecules used as primers for DNA polymerase during DNA replication.</text>
</comment>
<evidence type="ECO:0000256" key="14">
    <source>
        <dbReference type="SAM" id="Coils"/>
    </source>
</evidence>
<dbReference type="NCBIfam" id="TIGR00335">
    <property type="entry name" value="primase_sml"/>
    <property type="match status" value="1"/>
</dbReference>
<reference evidence="16" key="1">
    <citation type="submission" date="2019-01" db="EMBL/GenBank/DDBJ databases">
        <title>Anaerobic oxidation of ethane by archaea from a marine hydrocarbon seep.</title>
        <authorList>
            <person name="Musat F."/>
        </authorList>
    </citation>
    <scope>NUCLEOTIDE SEQUENCE [LARGE SCALE GENOMIC DNA]</scope>
</reference>
<comment type="similarity">
    <text evidence="1 11 12">Belongs to the eukaryotic-type primase small subunit family.</text>
</comment>
<feature type="active site" evidence="11">
    <location>
        <position position="100"/>
    </location>
</feature>
<dbReference type="InterPro" id="IPR023639">
    <property type="entry name" value="DNA_primase_ssu_PriS"/>
</dbReference>
<organism evidence="15 16">
    <name type="scientific">Candidatus Argoarchaeum ethanivorans</name>
    <dbReference type="NCBI Taxonomy" id="2608793"/>
    <lineage>
        <taxon>Archaea</taxon>
        <taxon>Methanobacteriati</taxon>
        <taxon>Methanobacteriota</taxon>
        <taxon>Stenosarchaea group</taxon>
        <taxon>Methanomicrobia</taxon>
        <taxon>Methanosarcinales</taxon>
        <taxon>Methanosarcinales incertae sedis</taxon>
        <taxon>GOM Arc I cluster</taxon>
        <taxon>Candidatus Argoarchaeum</taxon>
    </lineage>
</organism>
<dbReference type="AlphaFoldDB" id="A0A8B3S078"/>
<keyword evidence="10 11" id="KW-0464">Manganese</keyword>
<dbReference type="Gene3D" id="3.90.920.10">
    <property type="entry name" value="DNA primase, PRIM domain"/>
    <property type="match status" value="1"/>
</dbReference>
<keyword evidence="3 11" id="KW-0639">Primosome</keyword>
<keyword evidence="7 11" id="KW-0479">Metal-binding</keyword>
<evidence type="ECO:0000256" key="13">
    <source>
        <dbReference type="RuleBase" id="RU004224"/>
    </source>
</evidence>
<evidence type="ECO:0000256" key="3">
    <source>
        <dbReference type="ARBA" id="ARBA00022515"/>
    </source>
</evidence>
<dbReference type="EC" id="2.7.7.-" evidence="11"/>
<keyword evidence="8 11" id="KW-0460">Magnesium</keyword>
<evidence type="ECO:0000256" key="9">
    <source>
        <dbReference type="ARBA" id="ARBA00023163"/>
    </source>
</evidence>
<dbReference type="HAMAP" id="MF_00700">
    <property type="entry name" value="DNA_primase_sml_arc"/>
    <property type="match status" value="1"/>
</dbReference>
<dbReference type="GO" id="GO:0003899">
    <property type="term" value="F:DNA-directed RNA polymerase activity"/>
    <property type="evidence" value="ECO:0007669"/>
    <property type="project" value="UniProtKB-UniRule"/>
</dbReference>
<keyword evidence="6 11" id="KW-0235">DNA replication</keyword>
<accession>A0A8B3S078</accession>
<dbReference type="GO" id="GO:1990077">
    <property type="term" value="C:primosome complex"/>
    <property type="evidence" value="ECO:0007669"/>
    <property type="project" value="UniProtKB-KW"/>
</dbReference>
<dbReference type="GO" id="GO:0046872">
    <property type="term" value="F:metal ion binding"/>
    <property type="evidence" value="ECO:0007669"/>
    <property type="project" value="UniProtKB-KW"/>
</dbReference>
<sequence>MNFRTKQFVRSRFQHYYKTHEIYLPPGFDVREWGFIMFDELPEVRMRRHKAFGSRGELSDYLSGMVPSHAYYSTAYYTYPAARNMKEKRWQGADLIFDLDADHLRKQGADYAEMLENVKEETIKLLDFLTEDFGFRSEHIEVVFSGGRGYHIHVRDQSVLKLESGARREIVDYLTCTGFDYKNVFENDSTWKVRVSEKVIDYFYKLRFSVDKNEALLSLQRFTGVGKTRSSKLMDTLYGFNTRDELETYFRHGGFGFEQHSALNVKQVAENITNLEGIASLRGETDEPVTTDIKRLIRLPLSLHGGSGFTVTPVAIDALESFNPLVDAVTFGSDMTSVTGIKPFEIQMHNNTYTVELGTSVLPECAAIYAMCRGACEYGE</sequence>
<evidence type="ECO:0000256" key="4">
    <source>
        <dbReference type="ARBA" id="ARBA00022679"/>
    </source>
</evidence>
<keyword evidence="9 11" id="KW-0804">Transcription</keyword>
<feature type="coiled-coil region" evidence="14">
    <location>
        <begin position="101"/>
        <end position="132"/>
    </location>
</feature>
<dbReference type="Proteomes" id="UP000291831">
    <property type="component" value="Unassembled WGS sequence"/>
</dbReference>
<dbReference type="GO" id="GO:0006269">
    <property type="term" value="P:DNA replication, synthesis of primer"/>
    <property type="evidence" value="ECO:0007669"/>
    <property type="project" value="UniProtKB-UniRule"/>
</dbReference>
<feature type="active site" evidence="11">
    <location>
        <position position="98"/>
    </location>
</feature>
<dbReference type="SUPFAM" id="SSF56747">
    <property type="entry name" value="Prim-pol domain"/>
    <property type="match status" value="1"/>
</dbReference>
<comment type="caution">
    <text evidence="15">The sequence shown here is derived from an EMBL/GenBank/DDBJ whole genome shotgun (WGS) entry which is preliminary data.</text>
</comment>
<evidence type="ECO:0000256" key="2">
    <source>
        <dbReference type="ARBA" id="ARBA00022478"/>
    </source>
</evidence>
<evidence type="ECO:0000256" key="12">
    <source>
        <dbReference type="RuleBase" id="RU003514"/>
    </source>
</evidence>
<dbReference type="GO" id="GO:0000428">
    <property type="term" value="C:DNA-directed RNA polymerase complex"/>
    <property type="evidence" value="ECO:0007669"/>
    <property type="project" value="UniProtKB-KW"/>
</dbReference>
<name>A0A8B3S078_9EURY</name>
<comment type="function">
    <text evidence="11">Catalytic subunit of DNA primase, an RNA polymerase that catalyzes the synthesis of short RNA molecules used as primers for DNA polymerase during DNA replication. The small subunit contains the primase catalytic core and has DNA synthesis activity on its own. Binding to the large subunit stabilizes and modulates the activity, increasing the rate of DNA synthesis while decreasing the length of the DNA fragments, and conferring RNA synthesis capability. The DNA polymerase activity may enable DNA primase to also catalyze primer extension after primer synthesis. May also play a role in DNA repair.</text>
</comment>
<dbReference type="InterPro" id="IPR014052">
    <property type="entry name" value="DNA_primase_ssu_euk/arc"/>
</dbReference>
<dbReference type="CDD" id="cd04860">
    <property type="entry name" value="AE_Prim_S"/>
    <property type="match status" value="1"/>
</dbReference>
<keyword evidence="14" id="KW-0175">Coiled coil</keyword>
<comment type="cofactor">
    <cofactor evidence="11">
        <name>Mg(2+)</name>
        <dbReference type="ChEBI" id="CHEBI:18420"/>
    </cofactor>
    <cofactor evidence="11">
        <name>Mn(2+)</name>
        <dbReference type="ChEBI" id="CHEBI:29035"/>
    </cofactor>
</comment>
<protein>
    <recommendedName>
        <fullName evidence="11">DNA primase small subunit PriS</fullName>
        <ecNumber evidence="11">2.7.7.-</ecNumber>
    </recommendedName>
</protein>
<evidence type="ECO:0000256" key="5">
    <source>
        <dbReference type="ARBA" id="ARBA00022695"/>
    </source>
</evidence>
<dbReference type="InterPro" id="IPR002755">
    <property type="entry name" value="DNA_primase_S"/>
</dbReference>
<evidence type="ECO:0000313" key="16">
    <source>
        <dbReference type="Proteomes" id="UP000291831"/>
    </source>
</evidence>
<feature type="active site" evidence="11">
    <location>
        <position position="286"/>
    </location>
</feature>
<keyword evidence="4 11" id="KW-0808">Transferase</keyword>
<evidence type="ECO:0000313" key="15">
    <source>
        <dbReference type="EMBL" id="RZB29169.1"/>
    </source>
</evidence>
<evidence type="ECO:0000256" key="6">
    <source>
        <dbReference type="ARBA" id="ARBA00022705"/>
    </source>
</evidence>
<evidence type="ECO:0000256" key="8">
    <source>
        <dbReference type="ARBA" id="ARBA00022842"/>
    </source>
</evidence>
<dbReference type="Pfam" id="PF01896">
    <property type="entry name" value="DNA_primase_S"/>
    <property type="match status" value="1"/>
</dbReference>
<proteinExistence type="inferred from homology"/>
<keyword evidence="5 11" id="KW-0548">Nucleotidyltransferase</keyword>
<comment type="subunit">
    <text evidence="11">Heterodimer of a small subunit (PriS) and a large subunit (PriL).</text>
</comment>
<gene>
    <name evidence="11" type="primary">priS</name>
    <name evidence="15" type="ORF">AEth_01426</name>
</gene>
<evidence type="ECO:0000256" key="11">
    <source>
        <dbReference type="HAMAP-Rule" id="MF_00700"/>
    </source>
</evidence>
<evidence type="ECO:0000256" key="1">
    <source>
        <dbReference type="ARBA" id="ARBA00009762"/>
    </source>
</evidence>
<evidence type="ECO:0000256" key="10">
    <source>
        <dbReference type="ARBA" id="ARBA00023211"/>
    </source>
</evidence>
<evidence type="ECO:0000256" key="7">
    <source>
        <dbReference type="ARBA" id="ARBA00022723"/>
    </source>
</evidence>
<dbReference type="EMBL" id="RPGO01000031">
    <property type="protein sequence ID" value="RZB29169.1"/>
    <property type="molecule type" value="Genomic_DNA"/>
</dbReference>